<dbReference type="RefSeq" id="XP_018133200.1">
    <property type="nucleotide sequence ID" value="XM_018272390.2"/>
</dbReference>
<evidence type="ECO:0000313" key="3">
    <source>
        <dbReference type="EMBL" id="OBT99467.1"/>
    </source>
</evidence>
<evidence type="ECO:0008006" key="5">
    <source>
        <dbReference type="Google" id="ProtNLM"/>
    </source>
</evidence>
<gene>
    <name evidence="3" type="ORF">VE01_02886</name>
</gene>
<dbReference type="EMBL" id="KV460212">
    <property type="protein sequence ID" value="OBT99467.1"/>
    <property type="molecule type" value="Genomic_DNA"/>
</dbReference>
<sequence>MDNKNENNRGGGSLCNPETRFQDQGKDKDQNNDELQQELIPKRETCSQFPIYPSLALFTYLSTVSTVHVLIILQQLSKLAKRKEFKVG</sequence>
<dbReference type="Proteomes" id="UP000091956">
    <property type="component" value="Unassembled WGS sequence"/>
</dbReference>
<evidence type="ECO:0000256" key="1">
    <source>
        <dbReference type="SAM" id="MobiDB-lite"/>
    </source>
</evidence>
<reference evidence="4" key="2">
    <citation type="journal article" date="2018" name="Nat. Commun.">
        <title>Extreme sensitivity to ultraviolet light in the fungal pathogen causing white-nose syndrome of bats.</title>
        <authorList>
            <person name="Palmer J.M."/>
            <person name="Drees K.P."/>
            <person name="Foster J.T."/>
            <person name="Lindner D.L."/>
        </authorList>
    </citation>
    <scope>NUCLEOTIDE SEQUENCE [LARGE SCALE GENOMIC DNA]</scope>
    <source>
        <strain evidence="4">UAMH 10579</strain>
    </source>
</reference>
<evidence type="ECO:0000313" key="4">
    <source>
        <dbReference type="Proteomes" id="UP000091956"/>
    </source>
</evidence>
<proteinExistence type="predicted"/>
<protein>
    <recommendedName>
        <fullName evidence="5">Transmembrane protein</fullName>
    </recommendedName>
</protein>
<keyword evidence="2" id="KW-0472">Membrane</keyword>
<feature type="compositionally biased region" description="Basic and acidic residues" evidence="1">
    <location>
        <begin position="20"/>
        <end position="31"/>
    </location>
</feature>
<accession>A0A1B8GUG0</accession>
<dbReference type="GeneID" id="28836272"/>
<keyword evidence="4" id="KW-1185">Reference proteome</keyword>
<feature type="transmembrane region" description="Helical" evidence="2">
    <location>
        <begin position="51"/>
        <end position="73"/>
    </location>
</feature>
<evidence type="ECO:0000256" key="2">
    <source>
        <dbReference type="SAM" id="Phobius"/>
    </source>
</evidence>
<reference evidence="3 4" key="1">
    <citation type="submission" date="2016-03" db="EMBL/GenBank/DDBJ databases">
        <title>Comparative genomics of Pseudogymnoascus destructans, the fungus causing white-nose syndrome of bats.</title>
        <authorList>
            <person name="Palmer J.M."/>
            <person name="Drees K.P."/>
            <person name="Foster J.T."/>
            <person name="Lindner D.L."/>
        </authorList>
    </citation>
    <scope>NUCLEOTIDE SEQUENCE [LARGE SCALE GENOMIC DNA]</scope>
    <source>
        <strain evidence="3 4">UAMH 10579</strain>
    </source>
</reference>
<name>A0A1B8GUG0_9PEZI</name>
<keyword evidence="2" id="KW-1133">Transmembrane helix</keyword>
<keyword evidence="2" id="KW-0812">Transmembrane</keyword>
<feature type="region of interest" description="Disordered" evidence="1">
    <location>
        <begin position="1"/>
        <end position="32"/>
    </location>
</feature>
<dbReference type="AlphaFoldDB" id="A0A1B8GUG0"/>
<organism evidence="3 4">
    <name type="scientific">Pseudogymnoascus verrucosus</name>
    <dbReference type="NCBI Taxonomy" id="342668"/>
    <lineage>
        <taxon>Eukaryota</taxon>
        <taxon>Fungi</taxon>
        <taxon>Dikarya</taxon>
        <taxon>Ascomycota</taxon>
        <taxon>Pezizomycotina</taxon>
        <taxon>Leotiomycetes</taxon>
        <taxon>Thelebolales</taxon>
        <taxon>Thelebolaceae</taxon>
        <taxon>Pseudogymnoascus</taxon>
    </lineage>
</organism>